<reference evidence="2 3" key="1">
    <citation type="submission" date="2020-10" db="EMBL/GenBank/DDBJ databases">
        <title>Identification of Nocardia species via Next-generation sequencing and recognition of intraspecies genetic diversity.</title>
        <authorList>
            <person name="Li P."/>
            <person name="Li P."/>
            <person name="Lu B."/>
        </authorList>
    </citation>
    <scope>NUCLEOTIDE SEQUENCE [LARGE SCALE GENOMIC DNA]</scope>
    <source>
        <strain evidence="2 3">BJ06-0157</strain>
    </source>
</reference>
<feature type="region of interest" description="Disordered" evidence="1">
    <location>
        <begin position="18"/>
        <end position="62"/>
    </location>
</feature>
<name>A0ABS0D2E6_9NOCA</name>
<accession>A0ABS0D2E6</accession>
<evidence type="ECO:0000256" key="1">
    <source>
        <dbReference type="SAM" id="MobiDB-lite"/>
    </source>
</evidence>
<dbReference type="EMBL" id="JADLQX010000060">
    <property type="protein sequence ID" value="MBF6302816.1"/>
    <property type="molecule type" value="Genomic_DNA"/>
</dbReference>
<evidence type="ECO:0000313" key="3">
    <source>
        <dbReference type="Proteomes" id="UP000702209"/>
    </source>
</evidence>
<gene>
    <name evidence="2" type="ORF">IU459_35585</name>
</gene>
<dbReference type="RefSeq" id="WP_195133998.1">
    <property type="nucleotide sequence ID" value="NZ_JADLQX010000060.1"/>
</dbReference>
<comment type="caution">
    <text evidence="2">The sequence shown here is derived from an EMBL/GenBank/DDBJ whole genome shotgun (WGS) entry which is preliminary data.</text>
</comment>
<organism evidence="2 3">
    <name type="scientific">Nocardia amamiensis</name>
    <dbReference type="NCBI Taxonomy" id="404578"/>
    <lineage>
        <taxon>Bacteria</taxon>
        <taxon>Bacillati</taxon>
        <taxon>Actinomycetota</taxon>
        <taxon>Actinomycetes</taxon>
        <taxon>Mycobacteriales</taxon>
        <taxon>Nocardiaceae</taxon>
        <taxon>Nocardia</taxon>
    </lineage>
</organism>
<dbReference type="Proteomes" id="UP000702209">
    <property type="component" value="Unassembled WGS sequence"/>
</dbReference>
<keyword evidence="3" id="KW-1185">Reference proteome</keyword>
<evidence type="ECO:0000313" key="2">
    <source>
        <dbReference type="EMBL" id="MBF6302816.1"/>
    </source>
</evidence>
<sequence>MCFCRAWLIYRPLDGGIALTDNDNTDETTPAVDRLPRIDKPEPGTEVRGEAKIDRHPMTGCG</sequence>
<feature type="compositionally biased region" description="Basic and acidic residues" evidence="1">
    <location>
        <begin position="34"/>
        <end position="62"/>
    </location>
</feature>
<proteinExistence type="predicted"/>
<protein>
    <recommendedName>
        <fullName evidence="4">Transposase</fullName>
    </recommendedName>
</protein>
<evidence type="ECO:0008006" key="4">
    <source>
        <dbReference type="Google" id="ProtNLM"/>
    </source>
</evidence>